<dbReference type="STRING" id="320778.ABT57_06250"/>
<dbReference type="PATRIC" id="fig|320778.3.peg.1349"/>
<evidence type="ECO:0000313" key="2">
    <source>
        <dbReference type="Proteomes" id="UP000035909"/>
    </source>
</evidence>
<accession>A0A0J1HEY1</accession>
<keyword evidence="2" id="KW-1185">Reference proteome</keyword>
<comment type="caution">
    <text evidence="1">The sequence shown here is derived from an EMBL/GenBank/DDBJ whole genome shotgun (WGS) entry which is preliminary data.</text>
</comment>
<reference evidence="1 2" key="1">
    <citation type="submission" date="2015-05" db="EMBL/GenBank/DDBJ databases">
        <title>Photobacterium galathea sp. nov.</title>
        <authorList>
            <person name="Machado H."/>
            <person name="Gram L."/>
        </authorList>
    </citation>
    <scope>NUCLEOTIDE SEQUENCE [LARGE SCALE GENOMIC DNA]</scope>
    <source>
        <strain evidence="1 2">DSM 22954</strain>
    </source>
</reference>
<gene>
    <name evidence="1" type="ORF">ABT57_06250</name>
</gene>
<dbReference type="Proteomes" id="UP000035909">
    <property type="component" value="Unassembled WGS sequence"/>
</dbReference>
<protein>
    <submittedName>
        <fullName evidence="1">Uncharacterized protein</fullName>
    </submittedName>
</protein>
<dbReference type="AlphaFoldDB" id="A0A0J1HEY1"/>
<evidence type="ECO:0000313" key="1">
    <source>
        <dbReference type="EMBL" id="KLV10175.1"/>
    </source>
</evidence>
<name>A0A0J1HEY1_9GAMM</name>
<organism evidence="1 2">
    <name type="scientific">Photobacterium ganghwense</name>
    <dbReference type="NCBI Taxonomy" id="320778"/>
    <lineage>
        <taxon>Bacteria</taxon>
        <taxon>Pseudomonadati</taxon>
        <taxon>Pseudomonadota</taxon>
        <taxon>Gammaproteobacteria</taxon>
        <taxon>Vibrionales</taxon>
        <taxon>Vibrionaceae</taxon>
        <taxon>Photobacterium</taxon>
    </lineage>
</organism>
<sequence>MSAHLGEILMALPTSGEISLDMVRRELGRSNTVALGDADVRNLAKIASPNPISLGDLRGKQRAVVVRVTPKTWQEGGIMNLIIYTGYRRSNGAGSVNPTSIHGHAISEITVATFMQKQEYAFRLFIAQFSGTTISCRIRTDKGYQQDFPLSYTSGAYLTKGGAGSTVGKIVEAVANSSWFDLTIFS</sequence>
<proteinExistence type="predicted"/>
<dbReference type="EMBL" id="LDOU01000006">
    <property type="protein sequence ID" value="KLV10175.1"/>
    <property type="molecule type" value="Genomic_DNA"/>
</dbReference>